<dbReference type="Proteomes" id="UP000485058">
    <property type="component" value="Unassembled WGS sequence"/>
</dbReference>
<name>A0A6A0A8R9_HAELA</name>
<evidence type="ECO:0000313" key="1">
    <source>
        <dbReference type="EMBL" id="GFH29006.1"/>
    </source>
</evidence>
<dbReference type="AlphaFoldDB" id="A0A6A0A8R9"/>
<organism evidence="1 2">
    <name type="scientific">Haematococcus lacustris</name>
    <name type="common">Green alga</name>
    <name type="synonym">Haematococcus pluvialis</name>
    <dbReference type="NCBI Taxonomy" id="44745"/>
    <lineage>
        <taxon>Eukaryota</taxon>
        <taxon>Viridiplantae</taxon>
        <taxon>Chlorophyta</taxon>
        <taxon>core chlorophytes</taxon>
        <taxon>Chlorophyceae</taxon>
        <taxon>CS clade</taxon>
        <taxon>Chlamydomonadales</taxon>
        <taxon>Haematococcaceae</taxon>
        <taxon>Haematococcus</taxon>
    </lineage>
</organism>
<reference evidence="1 2" key="1">
    <citation type="submission" date="2020-02" db="EMBL/GenBank/DDBJ databases">
        <title>Draft genome sequence of Haematococcus lacustris strain NIES-144.</title>
        <authorList>
            <person name="Morimoto D."/>
            <person name="Nakagawa S."/>
            <person name="Yoshida T."/>
            <person name="Sawayama S."/>
        </authorList>
    </citation>
    <scope>NUCLEOTIDE SEQUENCE [LARGE SCALE GENOMIC DNA]</scope>
    <source>
        <strain evidence="1 2">NIES-144</strain>
    </source>
</reference>
<feature type="non-terminal residue" evidence="1">
    <location>
        <position position="89"/>
    </location>
</feature>
<sequence>MTTLHAYLTEINKAVRNEDAKLLRRLFRLDSDAYYIAGQLGSRAVPVAEINRVVGIWGDIVASFIQALVYHNKGDWVAACKEFRERHGK</sequence>
<feature type="non-terminal residue" evidence="1">
    <location>
        <position position="1"/>
    </location>
</feature>
<dbReference type="EMBL" id="BLLF01004137">
    <property type="protein sequence ID" value="GFH29006.1"/>
    <property type="molecule type" value="Genomic_DNA"/>
</dbReference>
<comment type="caution">
    <text evidence="1">The sequence shown here is derived from an EMBL/GenBank/DDBJ whole genome shotgun (WGS) entry which is preliminary data.</text>
</comment>
<keyword evidence="2" id="KW-1185">Reference proteome</keyword>
<accession>A0A6A0A8R9</accession>
<proteinExistence type="predicted"/>
<gene>
    <name evidence="1" type="ORF">HaLaN_27590</name>
</gene>
<evidence type="ECO:0000313" key="2">
    <source>
        <dbReference type="Proteomes" id="UP000485058"/>
    </source>
</evidence>
<protein>
    <submittedName>
        <fullName evidence="1">PCI domain-containing protein</fullName>
    </submittedName>
</protein>